<dbReference type="PROSITE" id="PS50043">
    <property type="entry name" value="HTH_LUXR_2"/>
    <property type="match status" value="1"/>
</dbReference>
<dbReference type="Gene3D" id="3.40.50.2300">
    <property type="match status" value="1"/>
</dbReference>
<keyword evidence="9" id="KW-1185">Reference proteome</keyword>
<dbReference type="GO" id="GO:0003677">
    <property type="term" value="F:DNA binding"/>
    <property type="evidence" value="ECO:0007669"/>
    <property type="project" value="UniProtKB-KW"/>
</dbReference>
<feature type="domain" description="HTH luxR-type" evidence="6">
    <location>
        <begin position="155"/>
        <end position="220"/>
    </location>
</feature>
<reference evidence="8" key="1">
    <citation type="journal article" date="2014" name="Int. J. Syst. Evol. Microbiol.">
        <title>Complete genome sequence of Corynebacterium casei LMG S-19264T (=DSM 44701T), isolated from a smear-ripened cheese.</title>
        <authorList>
            <consortium name="US DOE Joint Genome Institute (JGI-PGF)"/>
            <person name="Walter F."/>
            <person name="Albersmeier A."/>
            <person name="Kalinowski J."/>
            <person name="Ruckert C."/>
        </authorList>
    </citation>
    <scope>NUCLEOTIDE SEQUENCE</scope>
    <source>
        <strain evidence="8">JCM 3051</strain>
    </source>
</reference>
<dbReference type="AlphaFoldDB" id="A0A8H9GGU0"/>
<dbReference type="PROSITE" id="PS50110">
    <property type="entry name" value="RESPONSE_REGULATORY"/>
    <property type="match status" value="1"/>
</dbReference>
<dbReference type="SUPFAM" id="SSF46894">
    <property type="entry name" value="C-terminal effector domain of the bipartite response regulators"/>
    <property type="match status" value="1"/>
</dbReference>
<organism evidence="8 9">
    <name type="scientific">Promicromonospora citrea</name>
    <dbReference type="NCBI Taxonomy" id="43677"/>
    <lineage>
        <taxon>Bacteria</taxon>
        <taxon>Bacillati</taxon>
        <taxon>Actinomycetota</taxon>
        <taxon>Actinomycetes</taxon>
        <taxon>Micrococcales</taxon>
        <taxon>Promicromonosporaceae</taxon>
        <taxon>Promicromonospora</taxon>
    </lineage>
</organism>
<dbReference type="InterPro" id="IPR016032">
    <property type="entry name" value="Sig_transdc_resp-reg_C-effctor"/>
</dbReference>
<keyword evidence="1 5" id="KW-0597">Phosphoprotein</keyword>
<feature type="modified residue" description="4-aspartylphosphate" evidence="5">
    <location>
        <position position="59"/>
    </location>
</feature>
<dbReference type="Proteomes" id="UP000655589">
    <property type="component" value="Unassembled WGS sequence"/>
</dbReference>
<dbReference type="SUPFAM" id="SSF52172">
    <property type="entry name" value="CheY-like"/>
    <property type="match status" value="1"/>
</dbReference>
<dbReference type="InterPro" id="IPR001789">
    <property type="entry name" value="Sig_transdc_resp-reg_receiver"/>
</dbReference>
<dbReference type="PANTHER" id="PTHR43214">
    <property type="entry name" value="TWO-COMPONENT RESPONSE REGULATOR"/>
    <property type="match status" value="1"/>
</dbReference>
<dbReference type="PANTHER" id="PTHR43214:SF24">
    <property type="entry name" value="TRANSCRIPTIONAL REGULATORY PROTEIN NARL-RELATED"/>
    <property type="match status" value="1"/>
</dbReference>
<dbReference type="InterPro" id="IPR058245">
    <property type="entry name" value="NreC/VraR/RcsB-like_REC"/>
</dbReference>
<dbReference type="SMART" id="SM00448">
    <property type="entry name" value="REC"/>
    <property type="match status" value="1"/>
</dbReference>
<accession>A0A8H9GGU0</accession>
<dbReference type="PRINTS" id="PR00038">
    <property type="entry name" value="HTHLUXR"/>
</dbReference>
<keyword evidence="3 8" id="KW-0238">DNA-binding</keyword>
<evidence type="ECO:0000256" key="4">
    <source>
        <dbReference type="ARBA" id="ARBA00023163"/>
    </source>
</evidence>
<dbReference type="SMART" id="SM00421">
    <property type="entry name" value="HTH_LUXR"/>
    <property type="match status" value="1"/>
</dbReference>
<evidence type="ECO:0000259" key="7">
    <source>
        <dbReference type="PROSITE" id="PS50110"/>
    </source>
</evidence>
<proteinExistence type="predicted"/>
<comment type="caution">
    <text evidence="8">The sequence shown here is derived from an EMBL/GenBank/DDBJ whole genome shotgun (WGS) entry which is preliminary data.</text>
</comment>
<dbReference type="InterPro" id="IPR011006">
    <property type="entry name" value="CheY-like_superfamily"/>
</dbReference>
<evidence type="ECO:0000313" key="8">
    <source>
        <dbReference type="EMBL" id="GGM24228.1"/>
    </source>
</evidence>
<dbReference type="EMBL" id="BMPT01000006">
    <property type="protein sequence ID" value="GGM24228.1"/>
    <property type="molecule type" value="Genomic_DNA"/>
</dbReference>
<dbReference type="CDD" id="cd06170">
    <property type="entry name" value="LuxR_C_like"/>
    <property type="match status" value="1"/>
</dbReference>
<evidence type="ECO:0000256" key="1">
    <source>
        <dbReference type="ARBA" id="ARBA00022553"/>
    </source>
</evidence>
<feature type="domain" description="Response regulatory" evidence="7">
    <location>
        <begin position="8"/>
        <end position="124"/>
    </location>
</feature>
<keyword evidence="2" id="KW-0805">Transcription regulation</keyword>
<evidence type="ECO:0000259" key="6">
    <source>
        <dbReference type="PROSITE" id="PS50043"/>
    </source>
</evidence>
<dbReference type="GO" id="GO:0000160">
    <property type="term" value="P:phosphorelay signal transduction system"/>
    <property type="evidence" value="ECO:0007669"/>
    <property type="project" value="InterPro"/>
</dbReference>
<dbReference type="CDD" id="cd17535">
    <property type="entry name" value="REC_NarL-like"/>
    <property type="match status" value="1"/>
</dbReference>
<evidence type="ECO:0000256" key="2">
    <source>
        <dbReference type="ARBA" id="ARBA00023015"/>
    </source>
</evidence>
<keyword evidence="4" id="KW-0804">Transcription</keyword>
<dbReference type="Pfam" id="PF00196">
    <property type="entry name" value="GerE"/>
    <property type="match status" value="1"/>
</dbReference>
<dbReference type="GO" id="GO:0006355">
    <property type="term" value="P:regulation of DNA-templated transcription"/>
    <property type="evidence" value="ECO:0007669"/>
    <property type="project" value="InterPro"/>
</dbReference>
<evidence type="ECO:0000256" key="5">
    <source>
        <dbReference type="PROSITE-ProRule" id="PRU00169"/>
    </source>
</evidence>
<dbReference type="Pfam" id="PF00072">
    <property type="entry name" value="Response_reg"/>
    <property type="match status" value="1"/>
</dbReference>
<gene>
    <name evidence="8" type="ORF">GCM10010102_19890</name>
</gene>
<sequence>MERDRVIRLLLVDDDPLVRRGLGLILGGERDIEIVGEAADGIEAETATRDLAPDVVLMDVRMPHQDGVTTAEHLLRRPDPPAIIMLTTFHVDDLVLRALAAGVSGYVLKDAAPDKVIAAIRSVSAGEPVMSPTVARQVITAATAGTADDAKRAAARAGLDVLTPRELDVALEISRGASNAEIAARLFVSVATVKATVTRIFLKLETDNRVTIALRVRDAGLV</sequence>
<evidence type="ECO:0000313" key="9">
    <source>
        <dbReference type="Proteomes" id="UP000655589"/>
    </source>
</evidence>
<reference evidence="8" key="2">
    <citation type="submission" date="2020-09" db="EMBL/GenBank/DDBJ databases">
        <authorList>
            <person name="Sun Q."/>
            <person name="Ohkuma M."/>
        </authorList>
    </citation>
    <scope>NUCLEOTIDE SEQUENCE</scope>
    <source>
        <strain evidence="8">JCM 3051</strain>
    </source>
</reference>
<protein>
    <submittedName>
        <fullName evidence="8">DNA-binding response regulator</fullName>
    </submittedName>
</protein>
<evidence type="ECO:0000256" key="3">
    <source>
        <dbReference type="ARBA" id="ARBA00023125"/>
    </source>
</evidence>
<dbReference type="InterPro" id="IPR039420">
    <property type="entry name" value="WalR-like"/>
</dbReference>
<dbReference type="InterPro" id="IPR000792">
    <property type="entry name" value="Tscrpt_reg_LuxR_C"/>
</dbReference>
<name>A0A8H9GGU0_9MICO</name>
<dbReference type="RefSeq" id="WP_171106232.1">
    <property type="nucleotide sequence ID" value="NZ_BMPT01000006.1"/>
</dbReference>